<feature type="coiled-coil region" evidence="1">
    <location>
        <begin position="197"/>
        <end position="231"/>
    </location>
</feature>
<evidence type="ECO:0000313" key="2">
    <source>
        <dbReference type="EMBL" id="PIN27336.1"/>
    </source>
</evidence>
<proteinExistence type="predicted"/>
<keyword evidence="1" id="KW-0175">Coiled coil</keyword>
<dbReference type="InterPro" id="IPR022205">
    <property type="entry name" value="DUF3732"/>
</dbReference>
<name>A0A2G9IC46_PREIN</name>
<dbReference type="AlphaFoldDB" id="A0A2G9IC46"/>
<dbReference type="InterPro" id="IPR027417">
    <property type="entry name" value="P-loop_NTPase"/>
</dbReference>
<sequence>MNLYIASIKLWFKGFKENTERSITYSFEPNKINVITGDSSTGKSSILDIIDYLLLSDNPTIVENIINENVEFYGMNIFLEERSYILMRKAPHSGQGTQDVYWKEQEEYPMPYIQTHSVGEMRTILTRMFYVPQHETKVGNRKYNMTFRHFLPFNYLTEDIISSANTYFDTAFFINRSYDVFLDYALELVNGIQYHNANEIKAKIEKAEIDLKQYQKKHQIAQENATKYKASLTSIYDDALSLNLIPADNFFVRENAHEMLHYIKEALSTYNKLIKNDEDTKKLELLKKERYELNNKLSIYNSLLAEMQKQKSSGKKIQDSLRPITFIKEHIDEVIISPETIELLHLLEKQLVQIKESRKEKPKLPHDFALRHEELKDKLKACESKLKELTILRKTIANPKWLERAIGLKYRLENLKRPKEDTYQVSTEQNMISLIESLKIEQKNMSLLPHDVKEELNSYINKYFHSINGIVDSYPDSTMRYDDDERRISLLKNGEDYPVRNIGSKSNYMFLHLCFFLGLHESIMFHRSKHVGSFLFIDQPSMPYYADKGTLDNDDKKQLIKAFRLLNEFMEEIIGNQNRSFQMILIEHADESYWKELEYFHTTATFSKIAQGGLIPKYIYE</sequence>
<dbReference type="Pfam" id="PF12532">
    <property type="entry name" value="DUF3732"/>
    <property type="match status" value="1"/>
</dbReference>
<protein>
    <submittedName>
        <fullName evidence="2">DUF3732 domain-containing protein</fullName>
    </submittedName>
</protein>
<accession>A0A2G9IC46</accession>
<comment type="caution">
    <text evidence="2">The sequence shown here is derived from an EMBL/GenBank/DDBJ whole genome shotgun (WGS) entry which is preliminary data.</text>
</comment>
<evidence type="ECO:0000256" key="1">
    <source>
        <dbReference type="SAM" id="Coils"/>
    </source>
</evidence>
<dbReference type="EMBL" id="PESN01000003">
    <property type="protein sequence ID" value="PIN27336.1"/>
    <property type="molecule type" value="Genomic_DNA"/>
</dbReference>
<reference evidence="2" key="1">
    <citation type="submission" date="2017-11" db="EMBL/GenBank/DDBJ databases">
        <title>Genome sequencing of Prevotella intermedia KCOM 2069.</title>
        <authorList>
            <person name="Kook J.-K."/>
            <person name="Park S.-N."/>
            <person name="Lim Y.K."/>
        </authorList>
    </citation>
    <scope>NUCLEOTIDE SEQUENCE [LARGE SCALE GENOMIC DNA]</scope>
    <source>
        <strain evidence="2">KCOM 2069</strain>
    </source>
</reference>
<dbReference type="Proteomes" id="UP000230500">
    <property type="component" value="Unassembled WGS sequence"/>
</dbReference>
<dbReference type="RefSeq" id="WP_099977754.1">
    <property type="nucleotide sequence ID" value="NZ_PESN01000003.1"/>
</dbReference>
<dbReference type="SUPFAM" id="SSF52540">
    <property type="entry name" value="P-loop containing nucleoside triphosphate hydrolases"/>
    <property type="match status" value="1"/>
</dbReference>
<dbReference type="Gene3D" id="3.40.50.300">
    <property type="entry name" value="P-loop containing nucleotide triphosphate hydrolases"/>
    <property type="match status" value="1"/>
</dbReference>
<organism evidence="2">
    <name type="scientific">Prevotella intermedia</name>
    <dbReference type="NCBI Taxonomy" id="28131"/>
    <lineage>
        <taxon>Bacteria</taxon>
        <taxon>Pseudomonadati</taxon>
        <taxon>Bacteroidota</taxon>
        <taxon>Bacteroidia</taxon>
        <taxon>Bacteroidales</taxon>
        <taxon>Prevotellaceae</taxon>
        <taxon>Prevotella</taxon>
    </lineage>
</organism>
<gene>
    <name evidence="2" type="ORF">CUC04_11910</name>
</gene>